<name>A0A3M8HFA6_9BACI</name>
<feature type="transmembrane region" description="Helical" evidence="1">
    <location>
        <begin position="134"/>
        <end position="160"/>
    </location>
</feature>
<feature type="transmembrane region" description="Helical" evidence="1">
    <location>
        <begin position="37"/>
        <end position="57"/>
    </location>
</feature>
<dbReference type="AlphaFoldDB" id="A0A3M8HFA6"/>
<gene>
    <name evidence="2" type="ORF">EC501_02595</name>
</gene>
<dbReference type="RefSeq" id="WP_122970726.1">
    <property type="nucleotide sequence ID" value="NZ_RHLQ01000003.1"/>
</dbReference>
<dbReference type="Proteomes" id="UP000279909">
    <property type="component" value="Unassembled WGS sequence"/>
</dbReference>
<dbReference type="EMBL" id="RHLQ01000003">
    <property type="protein sequence ID" value="RND01158.1"/>
    <property type="molecule type" value="Genomic_DNA"/>
</dbReference>
<accession>A0A3M8HFA6</accession>
<keyword evidence="1" id="KW-0812">Transmembrane</keyword>
<evidence type="ECO:0000256" key="1">
    <source>
        <dbReference type="SAM" id="Phobius"/>
    </source>
</evidence>
<keyword evidence="1" id="KW-1133">Transmembrane helix</keyword>
<dbReference type="OrthoDB" id="2052735at2"/>
<keyword evidence="1" id="KW-0472">Membrane</keyword>
<organism evidence="2 3">
    <name type="scientific">Lysinibacillus halotolerans</name>
    <dbReference type="NCBI Taxonomy" id="1368476"/>
    <lineage>
        <taxon>Bacteria</taxon>
        <taxon>Bacillati</taxon>
        <taxon>Bacillota</taxon>
        <taxon>Bacilli</taxon>
        <taxon>Bacillales</taxon>
        <taxon>Bacillaceae</taxon>
        <taxon>Lysinibacillus</taxon>
    </lineage>
</organism>
<evidence type="ECO:0000313" key="2">
    <source>
        <dbReference type="EMBL" id="RND01158.1"/>
    </source>
</evidence>
<feature type="transmembrane region" description="Helical" evidence="1">
    <location>
        <begin position="166"/>
        <end position="184"/>
    </location>
</feature>
<feature type="transmembrane region" description="Helical" evidence="1">
    <location>
        <begin position="212"/>
        <end position="229"/>
    </location>
</feature>
<evidence type="ECO:0000313" key="3">
    <source>
        <dbReference type="Proteomes" id="UP000279909"/>
    </source>
</evidence>
<keyword evidence="3" id="KW-1185">Reference proteome</keyword>
<sequence>MEMSNKALVAEEIAANPKVESLEMEQFHQKSHFWGRLTMWAVIILSVLLPLYLSFVVGYHPGWGPIVAAFIAYAAMVGYAWVIEPISYYPTLGVSGTYLAFLTGNISNMCLPAAAAAQNTIGAEPGTKKGEITAALAIAAASLVNIVVIAIIIASGSYLISIIPSSVQATFQFVVPAIFGGILAQFAIKNPLYGLIAVITGIVINLTPIIPFFRGIICIAITITICLYLEKVKARKKSVA</sequence>
<comment type="caution">
    <text evidence="2">The sequence shown here is derived from an EMBL/GenBank/DDBJ whole genome shotgun (WGS) entry which is preliminary data.</text>
</comment>
<reference evidence="2 3" key="1">
    <citation type="journal article" date="2014" name="Int. J. Syst. Evol. Microbiol.">
        <title>Lysinibacillus halotolerans sp. nov., isolated from saline-alkaline soil.</title>
        <authorList>
            <person name="Kong D."/>
            <person name="Wang Y."/>
            <person name="Zhao B."/>
            <person name="Li Y."/>
            <person name="Song J."/>
            <person name="Zhai Y."/>
            <person name="Zhang C."/>
            <person name="Wang H."/>
            <person name="Chen X."/>
            <person name="Zhao B."/>
            <person name="Ruan Z."/>
        </authorList>
    </citation>
    <scope>NUCLEOTIDE SEQUENCE [LARGE SCALE GENOMIC DNA]</scope>
    <source>
        <strain evidence="2 3">MCCC 1A12703</strain>
    </source>
</reference>
<feature type="transmembrane region" description="Helical" evidence="1">
    <location>
        <begin position="63"/>
        <end position="82"/>
    </location>
</feature>
<proteinExistence type="predicted"/>
<protein>
    <submittedName>
        <fullName evidence="2">Small-conductance mechanosensitive channel</fullName>
    </submittedName>
</protein>